<sequence>MSFTTLFVTISMVAIANAGFPGWPNNDNTYSGFPSPMIPSLRFGPGMPGLPNFGQNMPFFQFPVFPTITFPPMPDIANVKPGKGGTFTGVMISSKTQAKRKEDGTIVKETGSTILMNNDGVVTVKKTGNAPDIETSAPPTSVSSENE</sequence>
<reference evidence="1" key="1">
    <citation type="submission" date="2023-03" db="EMBL/GenBank/DDBJ databases">
        <title>Chromosome-level genomes of two armyworms, Mythimna separata and Mythimna loreyi, provide insights into the biosynthesis and reception of sex pheromones.</title>
        <authorList>
            <person name="Zhao H."/>
        </authorList>
    </citation>
    <scope>NUCLEOTIDE SEQUENCE</scope>
    <source>
        <strain evidence="1">BeijingLab</strain>
    </source>
</reference>
<name>A0ACC2RB17_9NEOP</name>
<accession>A0ACC2RB17</accession>
<evidence type="ECO:0000313" key="2">
    <source>
        <dbReference type="Proteomes" id="UP001231649"/>
    </source>
</evidence>
<keyword evidence="2" id="KW-1185">Reference proteome</keyword>
<dbReference type="EMBL" id="CM056778">
    <property type="protein sequence ID" value="KAJ8736551.1"/>
    <property type="molecule type" value="Genomic_DNA"/>
</dbReference>
<organism evidence="1 2">
    <name type="scientific">Mythimna loreyi</name>
    <dbReference type="NCBI Taxonomy" id="667449"/>
    <lineage>
        <taxon>Eukaryota</taxon>
        <taxon>Metazoa</taxon>
        <taxon>Ecdysozoa</taxon>
        <taxon>Arthropoda</taxon>
        <taxon>Hexapoda</taxon>
        <taxon>Insecta</taxon>
        <taxon>Pterygota</taxon>
        <taxon>Neoptera</taxon>
        <taxon>Endopterygota</taxon>
        <taxon>Lepidoptera</taxon>
        <taxon>Glossata</taxon>
        <taxon>Ditrysia</taxon>
        <taxon>Noctuoidea</taxon>
        <taxon>Noctuidae</taxon>
        <taxon>Noctuinae</taxon>
        <taxon>Hadenini</taxon>
        <taxon>Mythimna</taxon>
    </lineage>
</organism>
<comment type="caution">
    <text evidence="1">The sequence shown here is derived from an EMBL/GenBank/DDBJ whole genome shotgun (WGS) entry which is preliminary data.</text>
</comment>
<proteinExistence type="predicted"/>
<dbReference type="Proteomes" id="UP001231649">
    <property type="component" value="Chromosome 2"/>
</dbReference>
<gene>
    <name evidence="1" type="ORF">PYW08_007207</name>
</gene>
<protein>
    <submittedName>
        <fullName evidence="1">Uncharacterized protein</fullName>
    </submittedName>
</protein>
<evidence type="ECO:0000313" key="1">
    <source>
        <dbReference type="EMBL" id="KAJ8736551.1"/>
    </source>
</evidence>